<evidence type="ECO:0000313" key="1">
    <source>
        <dbReference type="EnsemblMetazoa" id="XP_014242869.1"/>
    </source>
</evidence>
<dbReference type="GO" id="GO:0016706">
    <property type="term" value="F:2-oxoglutarate-dependent dioxygenase activity"/>
    <property type="evidence" value="ECO:0007669"/>
    <property type="project" value="TreeGrafter"/>
</dbReference>
<dbReference type="GeneID" id="106662927"/>
<protein>
    <recommendedName>
        <fullName evidence="3">Bifunctional arginine demethylase and lysyl-hydroxylase JMJD6</fullName>
    </recommendedName>
</protein>
<dbReference type="EnsemblMetazoa" id="XM_014387383.2">
    <property type="protein sequence ID" value="XP_014242869.1"/>
    <property type="gene ID" value="LOC106662927"/>
</dbReference>
<accession>A0A8I6RBS6</accession>
<sequence length="343" mass="40484">MAPRNLDEVSPLDLKSHLLCERFINLHSSLLKKGHRVSDLRQLARSGNARRRGVRLTWIAFVAFFIWSLRPFLDVVVKQALGVKCILPNNYFVWEATRPLADCRICQTDVLYLDNVTRKDFEPFAYSYRPIVVRDAAKWWPAASDFDYEFFRVLFEATPGAYDSVEDECQFLNFKTDLYSLRDVFQMPEERANLSAGTRPWYVGWSNCHADVLKTMRKFYEKPHFLPEDAEHSHVDFVFMGYQKGAYMHLDYISRLMWQAQLRGHKTWRLNPPPECEDICPSHTFTVKPGDIILLDTRQWYHDTYIKDELLLDELYLIYNRMEQISKGLILTLTYRPLIFPTN</sequence>
<dbReference type="RefSeq" id="XP_014242869.1">
    <property type="nucleotide sequence ID" value="XM_014387383.2"/>
</dbReference>
<reference evidence="1" key="1">
    <citation type="submission" date="2022-01" db="UniProtKB">
        <authorList>
            <consortium name="EnsemblMetazoa"/>
        </authorList>
    </citation>
    <scope>IDENTIFICATION</scope>
</reference>
<proteinExistence type="predicted"/>
<dbReference type="InterPro" id="IPR050910">
    <property type="entry name" value="JMJD6_ArgDemeth/LysHydrox"/>
</dbReference>
<dbReference type="PANTHER" id="PTHR12480:SF13">
    <property type="entry name" value="LD14533P"/>
    <property type="match status" value="1"/>
</dbReference>
<name>A0A8I6RBS6_CIMLE</name>
<dbReference type="SUPFAM" id="SSF51197">
    <property type="entry name" value="Clavaminate synthase-like"/>
    <property type="match status" value="1"/>
</dbReference>
<keyword evidence="2" id="KW-1185">Reference proteome</keyword>
<dbReference type="PANTHER" id="PTHR12480">
    <property type="entry name" value="ARGININE DEMETHYLASE AND LYSYL-HYDROXYLASE JMJD"/>
    <property type="match status" value="1"/>
</dbReference>
<evidence type="ECO:0008006" key="3">
    <source>
        <dbReference type="Google" id="ProtNLM"/>
    </source>
</evidence>
<dbReference type="OrthoDB" id="47883at2759"/>
<organism evidence="1 2">
    <name type="scientific">Cimex lectularius</name>
    <name type="common">Bed bug</name>
    <name type="synonym">Acanthia lectularia</name>
    <dbReference type="NCBI Taxonomy" id="79782"/>
    <lineage>
        <taxon>Eukaryota</taxon>
        <taxon>Metazoa</taxon>
        <taxon>Ecdysozoa</taxon>
        <taxon>Arthropoda</taxon>
        <taxon>Hexapoda</taxon>
        <taxon>Insecta</taxon>
        <taxon>Pterygota</taxon>
        <taxon>Neoptera</taxon>
        <taxon>Paraneoptera</taxon>
        <taxon>Hemiptera</taxon>
        <taxon>Heteroptera</taxon>
        <taxon>Panheteroptera</taxon>
        <taxon>Cimicomorpha</taxon>
        <taxon>Cimicidae</taxon>
        <taxon>Cimex</taxon>
    </lineage>
</organism>
<dbReference type="AlphaFoldDB" id="A0A8I6RBS6"/>
<dbReference type="Proteomes" id="UP000494040">
    <property type="component" value="Unassembled WGS sequence"/>
</dbReference>
<dbReference type="KEGG" id="clec:106662927"/>
<dbReference type="Gene3D" id="2.60.120.650">
    <property type="entry name" value="Cupin"/>
    <property type="match status" value="1"/>
</dbReference>
<evidence type="ECO:0000313" key="2">
    <source>
        <dbReference type="Proteomes" id="UP000494040"/>
    </source>
</evidence>